<keyword evidence="7 9" id="KW-1133">Transmembrane helix</keyword>
<keyword evidence="8 9" id="KW-0472">Membrane</keyword>
<evidence type="ECO:0000256" key="7">
    <source>
        <dbReference type="ARBA" id="ARBA00022989"/>
    </source>
</evidence>
<feature type="transmembrane region" description="Helical" evidence="9">
    <location>
        <begin position="133"/>
        <end position="150"/>
    </location>
</feature>
<protein>
    <submittedName>
        <fullName evidence="10">Prenyltransferase</fullName>
    </submittedName>
</protein>
<keyword evidence="5" id="KW-0808">Transferase</keyword>
<evidence type="ECO:0000313" key="11">
    <source>
        <dbReference type="Proteomes" id="UP000672027"/>
    </source>
</evidence>
<dbReference type="InterPro" id="IPR026046">
    <property type="entry name" value="UBIAD1"/>
</dbReference>
<dbReference type="PIRSF" id="PIRSF005355">
    <property type="entry name" value="UBIAD1"/>
    <property type="match status" value="1"/>
</dbReference>
<dbReference type="PANTHER" id="PTHR13929">
    <property type="entry name" value="1,4-DIHYDROXY-2-NAPHTHOATE OCTAPRENYLTRANSFERASE"/>
    <property type="match status" value="1"/>
</dbReference>
<evidence type="ECO:0000256" key="5">
    <source>
        <dbReference type="ARBA" id="ARBA00022679"/>
    </source>
</evidence>
<evidence type="ECO:0000256" key="8">
    <source>
        <dbReference type="ARBA" id="ARBA00023136"/>
    </source>
</evidence>
<comment type="subcellular location">
    <subcellularLocation>
        <location evidence="1">Membrane</location>
        <topology evidence="1">Multi-pass membrane protein</topology>
    </subcellularLocation>
</comment>
<keyword evidence="3" id="KW-0474">Menaquinone biosynthesis</keyword>
<dbReference type="EMBL" id="CP072800">
    <property type="protein sequence ID" value="QTR50540.1"/>
    <property type="molecule type" value="Genomic_DNA"/>
</dbReference>
<dbReference type="InterPro" id="IPR044878">
    <property type="entry name" value="UbiA_sf"/>
</dbReference>
<evidence type="ECO:0000256" key="6">
    <source>
        <dbReference type="ARBA" id="ARBA00022692"/>
    </source>
</evidence>
<feature type="transmembrane region" description="Helical" evidence="9">
    <location>
        <begin position="20"/>
        <end position="41"/>
    </location>
</feature>
<evidence type="ECO:0000256" key="3">
    <source>
        <dbReference type="ARBA" id="ARBA00022428"/>
    </source>
</evidence>
<evidence type="ECO:0000256" key="1">
    <source>
        <dbReference type="ARBA" id="ARBA00004141"/>
    </source>
</evidence>
<feature type="transmembrane region" description="Helical" evidence="9">
    <location>
        <begin position="162"/>
        <end position="179"/>
    </location>
</feature>
<feature type="transmembrane region" description="Helical" evidence="9">
    <location>
        <begin position="47"/>
        <end position="69"/>
    </location>
</feature>
<dbReference type="Gene3D" id="1.10.357.140">
    <property type="entry name" value="UbiA prenyltransferase"/>
    <property type="match status" value="1"/>
</dbReference>
<comment type="pathway">
    <text evidence="2">Quinol/quinone metabolism; menaquinone biosynthesis.</text>
</comment>
<accession>A0ABX7X3U7</accession>
<evidence type="ECO:0000256" key="2">
    <source>
        <dbReference type="ARBA" id="ARBA00004863"/>
    </source>
</evidence>
<dbReference type="Pfam" id="PF01040">
    <property type="entry name" value="UbiA"/>
    <property type="match status" value="1"/>
</dbReference>
<dbReference type="Proteomes" id="UP000672027">
    <property type="component" value="Chromosome"/>
</dbReference>
<sequence length="314" mass="33642">MTQEPDERLRQQPLLRYWLAIRPGFLAASIVPALVGAIAAWSQQQVLNGGLLALTLLAVILVHAGMNVLNDYYDEQNGTDRRNTQRLFPFTGGSRFIQNGVLSAGETLVFGACLSAAAMLVGVGLAWHSGMELLWIGAVGLLIGWGYSAPPLRLNSRGLGEPMIALSFGILTPLGAWFVQTGSLAWYPLLSSLPLSLLLMNILLINQFPDCEADAASGKHHWVVRFGVETAAKIYLSTVLLATLLLVSWVMLDVLPPMALLSALPLGISLRAGLQLMEHAHAPHKLEPAIKMTIGSAVLHGMLLSLALGLSGFG</sequence>
<evidence type="ECO:0000256" key="4">
    <source>
        <dbReference type="ARBA" id="ARBA00022475"/>
    </source>
</evidence>
<reference evidence="10 11" key="1">
    <citation type="submission" date="2021-04" db="EMBL/GenBank/DDBJ databases">
        <title>Genomics, taxonomy and metabolism of representatives of sulfur bacteria of the genus Thiothrix: Thiothrix fructosivorans QT, Thiothrix unzii A1T and three new species, Thiothrix subterranea sp. nov., Thiothrix litoralis sp. nov. and 'Candidatus Thiothrix anitrata' sp. nov.</title>
        <authorList>
            <person name="Ravin N.V."/>
            <person name="Smolyakov D."/>
            <person name="Rudenko T.S."/>
            <person name="Mardanov A.V."/>
            <person name="Beletsky A.V."/>
            <person name="Markov N.D."/>
            <person name="Fomenkov A.I."/>
            <person name="Roberts R.J."/>
            <person name="Karnachuk O.V."/>
            <person name="Novikov A."/>
            <person name="Grabovich M.Y."/>
        </authorList>
    </citation>
    <scope>NUCLEOTIDE SEQUENCE [LARGE SCALE GENOMIC DNA]</scope>
    <source>
        <strain evidence="10 11">A52</strain>
    </source>
</reference>
<dbReference type="InterPro" id="IPR000537">
    <property type="entry name" value="UbiA_prenyltransferase"/>
</dbReference>
<feature type="transmembrane region" description="Helical" evidence="9">
    <location>
        <begin position="234"/>
        <end position="252"/>
    </location>
</feature>
<keyword evidence="6 9" id="KW-0812">Transmembrane</keyword>
<dbReference type="CDD" id="cd13962">
    <property type="entry name" value="PT_UbiA_UBIAD1"/>
    <property type="match status" value="1"/>
</dbReference>
<evidence type="ECO:0000313" key="10">
    <source>
        <dbReference type="EMBL" id="QTR50540.1"/>
    </source>
</evidence>
<keyword evidence="11" id="KW-1185">Reference proteome</keyword>
<gene>
    <name evidence="10" type="ORF">J8380_02925</name>
</gene>
<feature type="transmembrane region" description="Helical" evidence="9">
    <location>
        <begin position="185"/>
        <end position="205"/>
    </location>
</feature>
<proteinExistence type="predicted"/>
<feature type="transmembrane region" description="Helical" evidence="9">
    <location>
        <begin position="108"/>
        <end position="127"/>
    </location>
</feature>
<evidence type="ECO:0000256" key="9">
    <source>
        <dbReference type="SAM" id="Phobius"/>
    </source>
</evidence>
<dbReference type="PANTHER" id="PTHR13929:SF0">
    <property type="entry name" value="UBIA PRENYLTRANSFERASE DOMAIN-CONTAINING PROTEIN 1"/>
    <property type="match status" value="1"/>
</dbReference>
<keyword evidence="4" id="KW-1003">Cell membrane</keyword>
<organism evidence="10 11">
    <name type="scientific">Candidatus Thiothrix anitrata</name>
    <dbReference type="NCBI Taxonomy" id="2823902"/>
    <lineage>
        <taxon>Bacteria</taxon>
        <taxon>Pseudomonadati</taxon>
        <taxon>Pseudomonadota</taxon>
        <taxon>Gammaproteobacteria</taxon>
        <taxon>Thiotrichales</taxon>
        <taxon>Thiotrichaceae</taxon>
        <taxon>Thiothrix</taxon>
    </lineage>
</organism>
<feature type="transmembrane region" description="Helical" evidence="9">
    <location>
        <begin position="289"/>
        <end position="313"/>
    </location>
</feature>
<dbReference type="RefSeq" id="WP_210228155.1">
    <property type="nucleotide sequence ID" value="NZ_CP072800.1"/>
</dbReference>
<name>A0ABX7X3U7_9GAMM</name>